<organism evidence="1 2">
    <name type="scientific">Paramuricea clavata</name>
    <name type="common">Red gorgonian</name>
    <name type="synonym">Violescent sea-whip</name>
    <dbReference type="NCBI Taxonomy" id="317549"/>
    <lineage>
        <taxon>Eukaryota</taxon>
        <taxon>Metazoa</taxon>
        <taxon>Cnidaria</taxon>
        <taxon>Anthozoa</taxon>
        <taxon>Octocorallia</taxon>
        <taxon>Malacalcyonacea</taxon>
        <taxon>Plexauridae</taxon>
        <taxon>Paramuricea</taxon>
    </lineage>
</organism>
<dbReference type="AlphaFoldDB" id="A0A6S7IDV3"/>
<dbReference type="Proteomes" id="UP001152795">
    <property type="component" value="Unassembled WGS sequence"/>
</dbReference>
<keyword evidence="2" id="KW-1185">Reference proteome</keyword>
<accession>A0A6S7IDV3</accession>
<gene>
    <name evidence="1" type="ORF">PACLA_8A043045</name>
</gene>
<proteinExistence type="predicted"/>
<dbReference type="EMBL" id="CACRXK020008614">
    <property type="protein sequence ID" value="CAB4015179.1"/>
    <property type="molecule type" value="Genomic_DNA"/>
</dbReference>
<protein>
    <submittedName>
        <fullName evidence="1">Uncharacterized protein</fullName>
    </submittedName>
</protein>
<sequence>MASIFTNYWPMLLSKIASVENPAMQKNKKEFSMQLPIVQQQNHISKLAKSLPSLGNTVVPFSTITRHSKSWRAHLERISDFLILGRGVWWTSNEEDATKDTFIPTQTPFLKNQELSDDASNDASMEDEANSEHVGEIAISTPKEHGENCFERVGKNDHSHENIVQYNTIMPMPEDDLRESMLEDTAHMTAVLSYLVQEDVQAVNGTSEAQISKDPLSANKEQWHTKLRSTLAYVLGNTNEVIELDHARKKAKDQRQDRFLLDSYMYKLVVIEKKSVKKKGELEKNIEDWEKTILCPTIGYQHMTN</sequence>
<evidence type="ECO:0000313" key="1">
    <source>
        <dbReference type="EMBL" id="CAB4015179.1"/>
    </source>
</evidence>
<comment type="caution">
    <text evidence="1">The sequence shown here is derived from an EMBL/GenBank/DDBJ whole genome shotgun (WGS) entry which is preliminary data.</text>
</comment>
<evidence type="ECO:0000313" key="2">
    <source>
        <dbReference type="Proteomes" id="UP001152795"/>
    </source>
</evidence>
<reference evidence="1" key="1">
    <citation type="submission" date="2020-04" db="EMBL/GenBank/DDBJ databases">
        <authorList>
            <person name="Alioto T."/>
            <person name="Alioto T."/>
            <person name="Gomez Garrido J."/>
        </authorList>
    </citation>
    <scope>NUCLEOTIDE SEQUENCE</scope>
    <source>
        <strain evidence="1">A484AB</strain>
    </source>
</reference>
<name>A0A6S7IDV3_PARCT</name>